<dbReference type="InterPro" id="IPR024337">
    <property type="entry name" value="tRNA_splic_suSen54"/>
</dbReference>
<sequence length="242" mass="27505">MELASLERCDDDGDSEAVYEEDSSDDDGLSYDIPKLQFRKEHSKARWIEELGMAEVFEKKGKLWTTTGIIRNTKTYCSIEETLYLAEIGALEVLAEGDDDDDKPLSLNDLYGKLSENPECSWESFQVYRHLKFLGYVVGRHGVSWCRRCQVKESVEESLGKLQVDDSSSSRMVYGVYPPNAKFRKSSPGNPSFELCLSSRRPPSKSAIEAIEKRCSNVKFCVVDEGKVYFYSFDKVELPLLP</sequence>
<dbReference type="Proteomes" id="UP000015453">
    <property type="component" value="Unassembled WGS sequence"/>
</dbReference>
<feature type="domain" description="tRNA-splicing endonuclease subunit Sen54 N-terminal" evidence="4">
    <location>
        <begin position="34"/>
        <end position="93"/>
    </location>
</feature>
<evidence type="ECO:0000313" key="5">
    <source>
        <dbReference type="EMBL" id="EPS64585.1"/>
    </source>
</evidence>
<dbReference type="PANTHER" id="PTHR21027">
    <property type="entry name" value="TRNA-SPLICING ENDONUCLEASE SUBUNIT SEN54"/>
    <property type="match status" value="1"/>
</dbReference>
<keyword evidence="6" id="KW-1185">Reference proteome</keyword>
<evidence type="ECO:0000256" key="2">
    <source>
        <dbReference type="ARBA" id="ARBA00022694"/>
    </source>
</evidence>
<evidence type="ECO:0000313" key="6">
    <source>
        <dbReference type="Proteomes" id="UP000015453"/>
    </source>
</evidence>
<comment type="caution">
    <text evidence="5">The sequence shown here is derived from an EMBL/GenBank/DDBJ whole genome shotgun (WGS) entry which is preliminary data.</text>
</comment>
<evidence type="ECO:0000256" key="1">
    <source>
        <dbReference type="ARBA" id="ARBA00005736"/>
    </source>
</evidence>
<dbReference type="InterPro" id="IPR024336">
    <property type="entry name" value="tRNA_splic_suSen54_N"/>
</dbReference>
<dbReference type="AlphaFoldDB" id="S8CCF3"/>
<dbReference type="OrthoDB" id="408683at2759"/>
<evidence type="ECO:0000259" key="4">
    <source>
        <dbReference type="Pfam" id="PF12928"/>
    </source>
</evidence>
<reference evidence="5 6" key="1">
    <citation type="journal article" date="2013" name="BMC Genomics">
        <title>The miniature genome of a carnivorous plant Genlisea aurea contains a low number of genes and short non-coding sequences.</title>
        <authorList>
            <person name="Leushkin E.V."/>
            <person name="Sutormin R.A."/>
            <person name="Nabieva E.R."/>
            <person name="Penin A.A."/>
            <person name="Kondrashov A.S."/>
            <person name="Logacheva M.D."/>
        </authorList>
    </citation>
    <scope>NUCLEOTIDE SEQUENCE [LARGE SCALE GENOMIC DNA]</scope>
</reference>
<dbReference type="GO" id="GO:0000214">
    <property type="term" value="C:tRNA-intron endonuclease complex"/>
    <property type="evidence" value="ECO:0007669"/>
    <property type="project" value="TreeGrafter"/>
</dbReference>
<dbReference type="PANTHER" id="PTHR21027:SF1">
    <property type="entry name" value="TRNA-SPLICING ENDONUCLEASE SUBUNIT SEN54"/>
    <property type="match status" value="1"/>
</dbReference>
<name>S8CCF3_9LAMI</name>
<accession>S8CCF3</accession>
<feature type="region of interest" description="Disordered" evidence="3">
    <location>
        <begin position="1"/>
        <end position="30"/>
    </location>
</feature>
<keyword evidence="2" id="KW-0819">tRNA processing</keyword>
<gene>
    <name evidence="5" type="ORF">M569_10197</name>
</gene>
<comment type="similarity">
    <text evidence="1">Belongs to the SEN54 family.</text>
</comment>
<evidence type="ECO:0000256" key="3">
    <source>
        <dbReference type="SAM" id="MobiDB-lite"/>
    </source>
</evidence>
<dbReference type="Pfam" id="PF12928">
    <property type="entry name" value="tRNA_int_end_N2"/>
    <property type="match status" value="1"/>
</dbReference>
<feature type="compositionally biased region" description="Acidic residues" evidence="3">
    <location>
        <begin position="9"/>
        <end position="29"/>
    </location>
</feature>
<dbReference type="GO" id="GO:0000379">
    <property type="term" value="P:tRNA-type intron splice site recognition and cleavage"/>
    <property type="evidence" value="ECO:0007669"/>
    <property type="project" value="TreeGrafter"/>
</dbReference>
<proteinExistence type="inferred from homology"/>
<dbReference type="EMBL" id="AUSU01004726">
    <property type="protein sequence ID" value="EPS64585.1"/>
    <property type="molecule type" value="Genomic_DNA"/>
</dbReference>
<organism evidence="5 6">
    <name type="scientific">Genlisea aurea</name>
    <dbReference type="NCBI Taxonomy" id="192259"/>
    <lineage>
        <taxon>Eukaryota</taxon>
        <taxon>Viridiplantae</taxon>
        <taxon>Streptophyta</taxon>
        <taxon>Embryophyta</taxon>
        <taxon>Tracheophyta</taxon>
        <taxon>Spermatophyta</taxon>
        <taxon>Magnoliopsida</taxon>
        <taxon>eudicotyledons</taxon>
        <taxon>Gunneridae</taxon>
        <taxon>Pentapetalae</taxon>
        <taxon>asterids</taxon>
        <taxon>lamiids</taxon>
        <taxon>Lamiales</taxon>
        <taxon>Lentibulariaceae</taxon>
        <taxon>Genlisea</taxon>
    </lineage>
</organism>
<protein>
    <recommendedName>
        <fullName evidence="4">tRNA-splicing endonuclease subunit Sen54 N-terminal domain-containing protein</fullName>
    </recommendedName>
</protein>